<protein>
    <submittedName>
        <fullName evidence="1">DUF3102 domain-containing protein</fullName>
    </submittedName>
</protein>
<dbReference type="EMBL" id="JBHFNS010000094">
    <property type="protein sequence ID" value="MFB2939178.1"/>
    <property type="molecule type" value="Genomic_DNA"/>
</dbReference>
<organism evidence="1 2">
    <name type="scientific">Floridaenema fluviatile BLCC-F154</name>
    <dbReference type="NCBI Taxonomy" id="3153640"/>
    <lineage>
        <taxon>Bacteria</taxon>
        <taxon>Bacillati</taxon>
        <taxon>Cyanobacteriota</taxon>
        <taxon>Cyanophyceae</taxon>
        <taxon>Oscillatoriophycideae</taxon>
        <taxon>Aerosakkonematales</taxon>
        <taxon>Aerosakkonemataceae</taxon>
        <taxon>Floridanema</taxon>
        <taxon>Floridanema fluviatile</taxon>
    </lineage>
</organism>
<name>A0ABV4YM94_9CYAN</name>
<proteinExistence type="predicted"/>
<dbReference type="Pfam" id="PF11300">
    <property type="entry name" value="DUF3102"/>
    <property type="match status" value="1"/>
</dbReference>
<dbReference type="Proteomes" id="UP001576776">
    <property type="component" value="Unassembled WGS sequence"/>
</dbReference>
<gene>
    <name evidence="1" type="ORF">ACE1B6_28335</name>
</gene>
<keyword evidence="2" id="KW-1185">Reference proteome</keyword>
<dbReference type="RefSeq" id="WP_413260657.1">
    <property type="nucleotide sequence ID" value="NZ_JBHFNS010000094.1"/>
</dbReference>
<dbReference type="InterPro" id="IPR021451">
    <property type="entry name" value="DUF3102"/>
</dbReference>
<evidence type="ECO:0000313" key="1">
    <source>
        <dbReference type="EMBL" id="MFB2939178.1"/>
    </source>
</evidence>
<comment type="caution">
    <text evidence="1">The sequence shown here is derived from an EMBL/GenBank/DDBJ whole genome shotgun (WGS) entry which is preliminary data.</text>
</comment>
<accession>A0ABV4YM94</accession>
<reference evidence="1 2" key="1">
    <citation type="submission" date="2024-09" db="EMBL/GenBank/DDBJ databases">
        <title>Floridaenema gen nov. (Aerosakkonemataceae, Aerosakkonematales ord. nov., Cyanobacteria) from benthic tropical and subtropical fresh waters, with the description of four new species.</title>
        <authorList>
            <person name="Moretto J.A."/>
            <person name="Berthold D.E."/>
            <person name="Lefler F.W."/>
            <person name="Huang I.-S."/>
            <person name="Laughinghouse H. IV."/>
        </authorList>
    </citation>
    <scope>NUCLEOTIDE SEQUENCE [LARGE SCALE GENOMIC DNA]</scope>
    <source>
        <strain evidence="1 2">BLCC-F154</strain>
    </source>
</reference>
<evidence type="ECO:0000313" key="2">
    <source>
        <dbReference type="Proteomes" id="UP001576776"/>
    </source>
</evidence>
<sequence length="376" mass="41890">MPASAHSSLQKVFDYTMLDAETSLFIQQQTAEIRALMKRTAQDIIEIGQKLILVKEKLAHGRFLDWIAAEFEWSYPTAARFMQVANSFQKSYQIDKFAASALYVLAAPSTPASARSEAIARAEAGEPITYTIAKEIRQKHSSPDNKTKTESVPLKPVPVILPANESRPKVEIVATRPAKEATPAKAKKEIELPEVKRVIPISVTTSNSVKSTPVKSTSVRSTAVNNPISQPSSTAVKREATGIWWQLGRRHLLYCGDPNSAEFMQKVPDRAGLLLGFPSDQDWYSIIPAENRIIVTKNLPQSKDIRLFEDTLESILLLYTELGETVIVCFLPYPEILSTINRLDRLAIFAEPDPKRVNEIISDWKGGGLKAEKIEF</sequence>